<dbReference type="SUPFAM" id="SSF48230">
    <property type="entry name" value="Chondroitin AC/alginate lyase"/>
    <property type="match status" value="1"/>
</dbReference>
<keyword evidence="4" id="KW-0456">Lyase</keyword>
<dbReference type="Gene3D" id="2.70.98.70">
    <property type="match status" value="1"/>
</dbReference>
<comment type="subcellular location">
    <subcellularLocation>
        <location evidence="1">Periplasm</location>
    </subcellularLocation>
</comment>
<proteinExistence type="predicted"/>
<dbReference type="Gene3D" id="1.50.10.100">
    <property type="entry name" value="Chondroitin AC/alginate lyase"/>
    <property type="match status" value="1"/>
</dbReference>
<accession>A0ABP8M681</accession>
<evidence type="ECO:0000256" key="4">
    <source>
        <dbReference type="ARBA" id="ARBA00023239"/>
    </source>
</evidence>
<dbReference type="Pfam" id="PF07940">
    <property type="entry name" value="Hepar_II_III_C"/>
    <property type="match status" value="1"/>
</dbReference>
<evidence type="ECO:0000256" key="1">
    <source>
        <dbReference type="ARBA" id="ARBA00004418"/>
    </source>
</evidence>
<keyword evidence="3" id="KW-0574">Periplasm</keyword>
<organism evidence="6 7">
    <name type="scientific">Ravibacter arvi</name>
    <dbReference type="NCBI Taxonomy" id="2051041"/>
    <lineage>
        <taxon>Bacteria</taxon>
        <taxon>Pseudomonadati</taxon>
        <taxon>Bacteroidota</taxon>
        <taxon>Cytophagia</taxon>
        <taxon>Cytophagales</taxon>
        <taxon>Spirosomataceae</taxon>
        <taxon>Ravibacter</taxon>
    </lineage>
</organism>
<dbReference type="InterPro" id="IPR008929">
    <property type="entry name" value="Chondroitin_lyas"/>
</dbReference>
<protein>
    <recommendedName>
        <fullName evidence="5">Heparinase II/III-like C-terminal domain-containing protein</fullName>
    </recommendedName>
</protein>
<sequence length="1019" mass="114063">MFLSPAHGQQATDGLIIPPFQPVPVRQPAFPLKTERSLYQEKEVLTARSNIKKYASAAEIQNGILKDADYWLGLSNAEILRVMPDARVPRGFDLCAKGCPVHGDSVFKVGGFYPWIIDPKKPFKVKCPIGGETYPHNDFSGHYEAGLPERKFSGQYEDDGYGWVSPQGDRYWFVAYANQWLWCNHVIPGILALSRAYLLTEDERYAERATFMLYRLAEVYPSMDHENQSRYGLMQKMKGVRYSGKILNRIWETQLIRNVAESYDHVWNYIDKNRSLQQYAGKSGQEIRAFIEANVLEDGLDAIESGKISGNFGMHQNAMLYLHLVRQNAGKDAAIEKLIATPAKTMANNGLEYALYNQVFRDGMPLESPDYNSHWLKDLVNIADVVKKGGRNLFEMNRMRKLLDAPLELAVTGKFTPDWGDSGNAVGKLSARYPETYHVGYGQYRDPRYLYWIDKSGDSSFTSFGSLFMEALPEFARLPEGRAVPVQPSRLFAGYGLGVLNNKADKTALAFTYGMHYSHYHWDFLNIELFANGQKMMPDLGYPDAMNAYVAPVYTWSSNTISHNTTVVDEKKQNLNLPGQLHLFNDGKFARVIDGASPAYKAVTRYRRNLVMVDTDPNQSYVVDFFHVAGGNQHDYALHGPPGAVIASENEWTPPAKGTFAGTDVALEEIYDDEKLKTSGSQVGYGTYGGSGFQHLFNVRQKQSGTGKIEYRHQNDPSARLRLHTLTPDLDGLFMADAYDRPRAKAYVLKYLVARRKSATASPLKSTFVSVMEPYQGEHFLINQANLLTPSSGNGHYVVVERPEATDIVLHDTTASVKRLGTYPIETDAVTAVITTNKNGELTRAFFAGGTYLKAYGKRFQASSIKGKVEKIDAQKSELVVQITSKNSIRPNDLANEIAFFANAGKRTAHPVKSAVLKNRKLIITTVDDLLIGKLRLDEADKENLRTQTSLTFQKHYNGVYLLDPAYQPIARVAKIADGKVSTDQPPSSAVHKGDVLWLSNVGPGDTFEIPAAFSWEKR</sequence>
<evidence type="ECO:0000313" key="7">
    <source>
        <dbReference type="Proteomes" id="UP001501508"/>
    </source>
</evidence>
<keyword evidence="7" id="KW-1185">Reference proteome</keyword>
<dbReference type="EMBL" id="BAABEY010000033">
    <property type="protein sequence ID" value="GAA4444869.1"/>
    <property type="molecule type" value="Genomic_DNA"/>
</dbReference>
<dbReference type="InterPro" id="IPR012480">
    <property type="entry name" value="Hepar_II_III_C"/>
</dbReference>
<evidence type="ECO:0000256" key="2">
    <source>
        <dbReference type="ARBA" id="ARBA00022729"/>
    </source>
</evidence>
<evidence type="ECO:0000256" key="3">
    <source>
        <dbReference type="ARBA" id="ARBA00022764"/>
    </source>
</evidence>
<name>A0ABP8M681_9BACT</name>
<evidence type="ECO:0000259" key="5">
    <source>
        <dbReference type="Pfam" id="PF07940"/>
    </source>
</evidence>
<dbReference type="PANTHER" id="PTHR39210:SF1">
    <property type="entry name" value="HEPARIN-SULFATE LYASE"/>
    <property type="match status" value="1"/>
</dbReference>
<reference evidence="7" key="1">
    <citation type="journal article" date="2019" name="Int. J. Syst. Evol. Microbiol.">
        <title>The Global Catalogue of Microorganisms (GCM) 10K type strain sequencing project: providing services to taxonomists for standard genome sequencing and annotation.</title>
        <authorList>
            <consortium name="The Broad Institute Genomics Platform"/>
            <consortium name="The Broad Institute Genome Sequencing Center for Infectious Disease"/>
            <person name="Wu L."/>
            <person name="Ma J."/>
        </authorList>
    </citation>
    <scope>NUCLEOTIDE SEQUENCE [LARGE SCALE GENOMIC DNA]</scope>
    <source>
        <strain evidence="7">JCM 31920</strain>
    </source>
</reference>
<feature type="domain" description="Heparinase II/III-like C-terminal" evidence="5">
    <location>
        <begin position="487"/>
        <end position="638"/>
    </location>
</feature>
<dbReference type="PANTHER" id="PTHR39210">
    <property type="entry name" value="HEPARIN-SULFATE LYASE"/>
    <property type="match status" value="1"/>
</dbReference>
<comment type="caution">
    <text evidence="6">The sequence shown here is derived from an EMBL/GenBank/DDBJ whole genome shotgun (WGS) entry which is preliminary data.</text>
</comment>
<evidence type="ECO:0000313" key="6">
    <source>
        <dbReference type="EMBL" id="GAA4444869.1"/>
    </source>
</evidence>
<gene>
    <name evidence="6" type="ORF">GCM10023091_35650</name>
</gene>
<dbReference type="Proteomes" id="UP001501508">
    <property type="component" value="Unassembled WGS sequence"/>
</dbReference>
<keyword evidence="2" id="KW-0732">Signal</keyword>